<dbReference type="CDD" id="cd09272">
    <property type="entry name" value="RNase_HI_RT_Ty1"/>
    <property type="match status" value="1"/>
</dbReference>
<accession>A0A438IRE1</accession>
<feature type="domain" description="Reverse transcriptase Ty1/copia-type" evidence="2">
    <location>
        <begin position="88"/>
        <end position="152"/>
    </location>
</feature>
<dbReference type="InterPro" id="IPR046796">
    <property type="entry name" value="Transposase_32_dom"/>
</dbReference>
<feature type="region of interest" description="Disordered" evidence="1">
    <location>
        <begin position="679"/>
        <end position="728"/>
    </location>
</feature>
<feature type="compositionally biased region" description="Acidic residues" evidence="1">
    <location>
        <begin position="694"/>
        <end position="706"/>
    </location>
</feature>
<feature type="region of interest" description="Disordered" evidence="1">
    <location>
        <begin position="35"/>
        <end position="73"/>
    </location>
</feature>
<proteinExistence type="predicted"/>
<evidence type="ECO:0000259" key="3">
    <source>
        <dbReference type="Pfam" id="PF20167"/>
    </source>
</evidence>
<evidence type="ECO:0000259" key="2">
    <source>
        <dbReference type="Pfam" id="PF07727"/>
    </source>
</evidence>
<feature type="compositionally biased region" description="Basic and acidic residues" evidence="1">
    <location>
        <begin position="707"/>
        <end position="718"/>
    </location>
</feature>
<dbReference type="InterPro" id="IPR013103">
    <property type="entry name" value="RVT_2"/>
</dbReference>
<dbReference type="AlphaFoldDB" id="A0A438IRE1"/>
<comment type="caution">
    <text evidence="4">The sequence shown here is derived from an EMBL/GenBank/DDBJ whole genome shotgun (WGS) entry which is preliminary data.</text>
</comment>
<protein>
    <submittedName>
        <fullName evidence="4">Retrovirus-related Pol polyprotein from transposon RE1</fullName>
    </submittedName>
</protein>
<evidence type="ECO:0000313" key="5">
    <source>
        <dbReference type="Proteomes" id="UP000288805"/>
    </source>
</evidence>
<gene>
    <name evidence="4" type="primary">RE1_1635</name>
    <name evidence="4" type="ORF">CK203_030635</name>
</gene>
<feature type="domain" description="Putative plant transposon protein" evidence="3">
    <location>
        <begin position="491"/>
        <end position="641"/>
    </location>
</feature>
<dbReference type="Proteomes" id="UP000288805">
    <property type="component" value="Unassembled WGS sequence"/>
</dbReference>
<feature type="compositionally biased region" description="Basic and acidic residues" evidence="1">
    <location>
        <begin position="38"/>
        <end position="57"/>
    </location>
</feature>
<reference evidence="4 5" key="1">
    <citation type="journal article" date="2018" name="PLoS Genet.">
        <title>Population sequencing reveals clonal diversity and ancestral inbreeding in the grapevine cultivar Chardonnay.</title>
        <authorList>
            <person name="Roach M.J."/>
            <person name="Johnson D.L."/>
            <person name="Bohlmann J."/>
            <person name="van Vuuren H.J."/>
            <person name="Jones S.J."/>
            <person name="Pretorius I.S."/>
            <person name="Schmidt S.A."/>
            <person name="Borneman A.R."/>
        </authorList>
    </citation>
    <scope>NUCLEOTIDE SEQUENCE [LARGE SCALE GENOMIC DNA]</scope>
    <source>
        <strain evidence="5">cv. Chardonnay</strain>
        <tissue evidence="4">Leaf</tissue>
    </source>
</reference>
<dbReference type="Pfam" id="PF20167">
    <property type="entry name" value="Transposase_32"/>
    <property type="match status" value="1"/>
</dbReference>
<dbReference type="EMBL" id="QGNW01000088">
    <property type="protein sequence ID" value="RVW99283.1"/>
    <property type="molecule type" value="Genomic_DNA"/>
</dbReference>
<dbReference type="Pfam" id="PF07727">
    <property type="entry name" value="RVT_2"/>
    <property type="match status" value="1"/>
</dbReference>
<feature type="region of interest" description="Disordered" evidence="1">
    <location>
        <begin position="419"/>
        <end position="438"/>
    </location>
</feature>
<dbReference type="PANTHER" id="PTHR11439:SF483">
    <property type="entry name" value="PEPTIDE SYNTHASE GLIP-LIKE, PUTATIVE (AFU_ORTHOLOGUE AFUA_3G12920)-RELATED"/>
    <property type="match status" value="1"/>
</dbReference>
<name>A0A438IRE1_VITVI</name>
<sequence>MVVEESIHVIFYESNNSLQERESFDDDLRLETSMGKLQIEDKRQQEESGEDPKKEESPLALPPPQQVQGESSQDLPKDWKFVINYPQDQIIDFSKCMHSEFEMSMMGELNFFLGLQIKQLKEGTFINQAKYIKDLLKRFNMEKAKVMKTPMSSSIKLDMDEKGKSIDSTMYRGMIGSLLYLTANRPDIMYSVCLCARFQSCPKESHLSVVKRILRYLKGTMNIGLWYPKGDNFELIGFSDADFVGCRVERKSTSGTCHFLGHSLVSWHSKKQNSGSFVNGGSRIHSSRRSTGWGTSRSVRQGWEFKRPPRVSFFHYSLPFLEDSLSSRLQRPVWAIPWTDFKLWSDFLRDFEARVSSLDGFGLRIWTGSSLFAHHLLVLLLSRAPRAYSGQSSLFACSLQFSELISICGFWMAPQKETGTSRAQGKRPAEPSQQPEQTEACRKARYYTALFGSVEDYQRYKTHFAKRKVVPGRNINFSQLQSLGFEGLFIRMGWLPVVTVSKPIFSTLVRAFYSRMTYGLGGPIRTTVRGVEIELSPESICRILDIPPVDAHGMGKPSAHSLTVPSRVLHHMICSILLPRGGHRDEVSYYEAFLVDSLLTGRRIHVGYVMMRHMMSCCESTTRVLPYGRFLTRVFKDAGVDLSRETEFEAPSIYDMYDEHSLGRMKLEKAPDGSWVKKAERQARGHDQIHPGVEEEDEIREMEDGLDPQRDLEQKGPELDIPPPHQSEGIHVEATFSKLMMTEPSFTAGPSSQPSFTELPSQAPHTLDHPPWMDLSAQISSLGTRMEELAVVHDTRFYSMEDRIDQYQVGFTSQFEHLVQRIERLESRQESQHEEMMAYLRSVFPPPLPQP</sequence>
<organism evidence="4 5">
    <name type="scientific">Vitis vinifera</name>
    <name type="common">Grape</name>
    <dbReference type="NCBI Taxonomy" id="29760"/>
    <lineage>
        <taxon>Eukaryota</taxon>
        <taxon>Viridiplantae</taxon>
        <taxon>Streptophyta</taxon>
        <taxon>Embryophyta</taxon>
        <taxon>Tracheophyta</taxon>
        <taxon>Spermatophyta</taxon>
        <taxon>Magnoliopsida</taxon>
        <taxon>eudicotyledons</taxon>
        <taxon>Gunneridae</taxon>
        <taxon>Pentapetalae</taxon>
        <taxon>rosids</taxon>
        <taxon>Vitales</taxon>
        <taxon>Vitaceae</taxon>
        <taxon>Viteae</taxon>
        <taxon>Vitis</taxon>
    </lineage>
</organism>
<evidence type="ECO:0000313" key="4">
    <source>
        <dbReference type="EMBL" id="RVW99283.1"/>
    </source>
</evidence>
<dbReference type="PANTHER" id="PTHR11439">
    <property type="entry name" value="GAG-POL-RELATED RETROTRANSPOSON"/>
    <property type="match status" value="1"/>
</dbReference>
<feature type="compositionally biased region" description="Basic and acidic residues" evidence="1">
    <location>
        <begin position="679"/>
        <end position="693"/>
    </location>
</feature>
<evidence type="ECO:0000256" key="1">
    <source>
        <dbReference type="SAM" id="MobiDB-lite"/>
    </source>
</evidence>